<dbReference type="Proteomes" id="UP000538292">
    <property type="component" value="Unassembled WGS sequence"/>
</dbReference>
<protein>
    <submittedName>
        <fullName evidence="8">DsbA family protein</fullName>
    </submittedName>
</protein>
<reference evidence="8 9" key="1">
    <citation type="submission" date="2020-07" db="EMBL/GenBank/DDBJ databases">
        <title>Thermoactinomyces phylogeny.</title>
        <authorList>
            <person name="Dunlap C."/>
        </authorList>
    </citation>
    <scope>NUCLEOTIDE SEQUENCE [LARGE SCALE GENOMIC DNA]</scope>
    <source>
        <strain evidence="8 9">AMNI-1</strain>
    </source>
</reference>
<dbReference type="AlphaFoldDB" id="A0A7W1XR15"/>
<evidence type="ECO:0000256" key="2">
    <source>
        <dbReference type="ARBA" id="ARBA00022729"/>
    </source>
</evidence>
<evidence type="ECO:0000256" key="5">
    <source>
        <dbReference type="ARBA" id="ARBA00023284"/>
    </source>
</evidence>
<dbReference type="SUPFAM" id="SSF52833">
    <property type="entry name" value="Thioredoxin-like"/>
    <property type="match status" value="1"/>
</dbReference>
<keyword evidence="2" id="KW-0732">Signal</keyword>
<dbReference type="GO" id="GO:0016491">
    <property type="term" value="F:oxidoreductase activity"/>
    <property type="evidence" value="ECO:0007669"/>
    <property type="project" value="UniProtKB-KW"/>
</dbReference>
<comment type="caution">
    <text evidence="8">The sequence shown here is derived from an EMBL/GenBank/DDBJ whole genome shotgun (WGS) entry which is preliminary data.</text>
</comment>
<evidence type="ECO:0000313" key="9">
    <source>
        <dbReference type="Proteomes" id="UP000538292"/>
    </source>
</evidence>
<evidence type="ECO:0000256" key="3">
    <source>
        <dbReference type="ARBA" id="ARBA00023002"/>
    </source>
</evidence>
<dbReference type="RefSeq" id="WP_181738378.1">
    <property type="nucleotide sequence ID" value="NZ_JACEOL010000014.1"/>
</dbReference>
<keyword evidence="9" id="KW-1185">Reference proteome</keyword>
<dbReference type="PANTHER" id="PTHR13887:SF14">
    <property type="entry name" value="DISULFIDE BOND FORMATION PROTEIN D"/>
    <property type="match status" value="1"/>
</dbReference>
<proteinExistence type="inferred from homology"/>
<keyword evidence="6" id="KW-0472">Membrane</keyword>
<name>A0A7W1XR15_9BACL</name>
<keyword evidence="3" id="KW-0560">Oxidoreductase</keyword>
<dbReference type="EMBL" id="JACEOL010000014">
    <property type="protein sequence ID" value="MBA4601664.1"/>
    <property type="molecule type" value="Genomic_DNA"/>
</dbReference>
<dbReference type="InterPro" id="IPR012336">
    <property type="entry name" value="Thioredoxin-like_fold"/>
</dbReference>
<dbReference type="Gene3D" id="3.40.30.10">
    <property type="entry name" value="Glutaredoxin"/>
    <property type="match status" value="1"/>
</dbReference>
<evidence type="ECO:0000259" key="7">
    <source>
        <dbReference type="Pfam" id="PF13462"/>
    </source>
</evidence>
<dbReference type="Pfam" id="PF13462">
    <property type="entry name" value="Thioredoxin_4"/>
    <property type="match status" value="1"/>
</dbReference>
<feature type="domain" description="Thioredoxin-like fold" evidence="7">
    <location>
        <begin position="57"/>
        <end position="226"/>
    </location>
</feature>
<accession>A0A7W1XR15</accession>
<gene>
    <name evidence="8" type="ORF">H2C83_04875</name>
</gene>
<keyword evidence="6" id="KW-1133">Transmembrane helix</keyword>
<evidence type="ECO:0000256" key="1">
    <source>
        <dbReference type="ARBA" id="ARBA00005791"/>
    </source>
</evidence>
<organism evidence="8 9">
    <name type="scientific">Thermoactinomyces mirandus</name>
    <dbReference type="NCBI Taxonomy" id="2756294"/>
    <lineage>
        <taxon>Bacteria</taxon>
        <taxon>Bacillati</taxon>
        <taxon>Bacillota</taxon>
        <taxon>Bacilli</taxon>
        <taxon>Bacillales</taxon>
        <taxon>Thermoactinomycetaceae</taxon>
        <taxon>Thermoactinomyces</taxon>
    </lineage>
</organism>
<sequence length="234" mass="26730">MANKHKKGKKNSLSTITMITILVFLIGFGVVAVYQSATNRQDKQTETARTYDIDYTGQPRIGDSNAPVKIMEFADFKCPVCKTFAETVYPRLKKEYIDTGKVQLYFNNYQFIGDDSITAGMAGESVYKQNSEAFWKFYETVLKNQKDETTAWATPEFLLQLIKKEIPEVDVEKVKEDLEKKTYLQEVMEDNSKAENLMIASVPTLVINGKKVENPLDYQALKQMIEEELKNSAK</sequence>
<dbReference type="PANTHER" id="PTHR13887">
    <property type="entry name" value="GLUTATHIONE S-TRANSFERASE KAPPA"/>
    <property type="match status" value="1"/>
</dbReference>
<keyword evidence="5" id="KW-0676">Redox-active center</keyword>
<keyword evidence="6" id="KW-0812">Transmembrane</keyword>
<evidence type="ECO:0000256" key="6">
    <source>
        <dbReference type="SAM" id="Phobius"/>
    </source>
</evidence>
<dbReference type="InterPro" id="IPR036249">
    <property type="entry name" value="Thioredoxin-like_sf"/>
</dbReference>
<keyword evidence="4" id="KW-1015">Disulfide bond</keyword>
<feature type="transmembrane region" description="Helical" evidence="6">
    <location>
        <begin position="12"/>
        <end position="34"/>
    </location>
</feature>
<comment type="similarity">
    <text evidence="1">Belongs to the thioredoxin family. DsbA subfamily.</text>
</comment>
<evidence type="ECO:0000256" key="4">
    <source>
        <dbReference type="ARBA" id="ARBA00023157"/>
    </source>
</evidence>
<evidence type="ECO:0000313" key="8">
    <source>
        <dbReference type="EMBL" id="MBA4601664.1"/>
    </source>
</evidence>